<accession>A0ABP9FTQ6</accession>
<evidence type="ECO:0000313" key="1">
    <source>
        <dbReference type="EMBL" id="GAA4915827.1"/>
    </source>
</evidence>
<protein>
    <recommendedName>
        <fullName evidence="3">Type II toxin-antitoxin system HicA family toxin</fullName>
    </recommendedName>
</protein>
<sequence length="72" mass="8238">MPHMTKELRKLAKAARAAGWEVEPTRRGHWKFLPIDLRHAPIFTSSTPSDPRAMPNLRARLERAGLRTGHGW</sequence>
<gene>
    <name evidence="1" type="ORF">GCM10025790_08590</name>
</gene>
<organism evidence="1 2">
    <name type="scientific">Nesterenkonia rhizosphaerae</name>
    <dbReference type="NCBI Taxonomy" id="1348272"/>
    <lineage>
        <taxon>Bacteria</taxon>
        <taxon>Bacillati</taxon>
        <taxon>Actinomycetota</taxon>
        <taxon>Actinomycetes</taxon>
        <taxon>Micrococcales</taxon>
        <taxon>Micrococcaceae</taxon>
        <taxon>Nesterenkonia</taxon>
    </lineage>
</organism>
<evidence type="ECO:0008006" key="3">
    <source>
        <dbReference type="Google" id="ProtNLM"/>
    </source>
</evidence>
<comment type="caution">
    <text evidence="1">The sequence shown here is derived from an EMBL/GenBank/DDBJ whole genome shotgun (WGS) entry which is preliminary data.</text>
</comment>
<keyword evidence="2" id="KW-1185">Reference proteome</keyword>
<reference evidence="2" key="1">
    <citation type="journal article" date="2019" name="Int. J. Syst. Evol. Microbiol.">
        <title>The Global Catalogue of Microorganisms (GCM) 10K type strain sequencing project: providing services to taxonomists for standard genome sequencing and annotation.</title>
        <authorList>
            <consortium name="The Broad Institute Genomics Platform"/>
            <consortium name="The Broad Institute Genome Sequencing Center for Infectious Disease"/>
            <person name="Wu L."/>
            <person name="Ma J."/>
        </authorList>
    </citation>
    <scope>NUCLEOTIDE SEQUENCE [LARGE SCALE GENOMIC DNA]</scope>
    <source>
        <strain evidence="2">JCM 19129</strain>
    </source>
</reference>
<dbReference type="EMBL" id="BAABLW010000005">
    <property type="protein sequence ID" value="GAA4915827.1"/>
    <property type="molecule type" value="Genomic_DNA"/>
</dbReference>
<proteinExistence type="predicted"/>
<evidence type="ECO:0000313" key="2">
    <source>
        <dbReference type="Proteomes" id="UP001500368"/>
    </source>
</evidence>
<dbReference type="Proteomes" id="UP001500368">
    <property type="component" value="Unassembled WGS sequence"/>
</dbReference>
<name>A0ABP9FTQ6_9MICC</name>